<dbReference type="Pfam" id="PF07727">
    <property type="entry name" value="RVT_2"/>
    <property type="match status" value="1"/>
</dbReference>
<dbReference type="SUPFAM" id="SSF56672">
    <property type="entry name" value="DNA/RNA polymerases"/>
    <property type="match status" value="1"/>
</dbReference>
<keyword evidence="1" id="KW-0175">Coiled coil</keyword>
<feature type="compositionally biased region" description="Low complexity" evidence="2">
    <location>
        <begin position="754"/>
        <end position="768"/>
    </location>
</feature>
<feature type="region of interest" description="Disordered" evidence="2">
    <location>
        <begin position="1"/>
        <end position="24"/>
    </location>
</feature>
<feature type="domain" description="Reverse transcriptase Ty1/copia-type" evidence="3">
    <location>
        <begin position="107"/>
        <end position="214"/>
    </location>
</feature>
<feature type="region of interest" description="Disordered" evidence="2">
    <location>
        <begin position="1235"/>
        <end position="1328"/>
    </location>
</feature>
<evidence type="ECO:0000259" key="3">
    <source>
        <dbReference type="Pfam" id="PF07727"/>
    </source>
</evidence>
<evidence type="ECO:0000256" key="1">
    <source>
        <dbReference type="SAM" id="Coils"/>
    </source>
</evidence>
<feature type="compositionally biased region" description="Pro residues" evidence="2">
    <location>
        <begin position="1252"/>
        <end position="1266"/>
    </location>
</feature>
<dbReference type="InterPro" id="IPR013103">
    <property type="entry name" value="RVT_2"/>
</dbReference>
<evidence type="ECO:0000313" key="4">
    <source>
        <dbReference type="EMBL" id="GEU34645.1"/>
    </source>
</evidence>
<feature type="compositionally biased region" description="Low complexity" evidence="2">
    <location>
        <begin position="7"/>
        <end position="24"/>
    </location>
</feature>
<evidence type="ECO:0000256" key="2">
    <source>
        <dbReference type="SAM" id="MobiDB-lite"/>
    </source>
</evidence>
<feature type="coiled-coil region" evidence="1">
    <location>
        <begin position="1173"/>
        <end position="1200"/>
    </location>
</feature>
<sequence>TIDKDAPSPSISPSSSALQSHSLHQGVATEPNYMEDHTAAPVDNNPFVNVFALEPHSEASSSGDISSTYSTYVSQTLHHLNKWRKDHPLDNVIGNPSRLVKLDEYGDVLKNKARLVAKGYRKEEGINFEESFAPVARIDAIRIFIANATSKNMTIYQMDVKTAFLNGELKEEVYVSQPEGFVDPDHPTHVYRLKKALYGLKQAHRAWMDSCDSVDTPMVDRLKLDEEPLGIPVDQTRFQSMAGSLMYLTASRPDLVFAVCMCARYRASPIKKHLEALKRVFWYLKGTINWGLWYPKDTAMALTAYANTDHAGCQDTRRSTSESAHFLDDKLILWMRSQLTYYGFDFNKILLYCDNRSAIALCCNNVQHSRSKHINIRHHFIRDQVERGVVELYFVTTDYQLTDIFTKALPPQRFEFILPRLDTMADINAPSGQAPAMASPVRTDDQILPRIRWVPIGKSNCYLDLEKSQSNLIYKIAFWDTVQYDKKAGCYRCQLDEQWFVLTKDTLREALQITPVNNNQAFIPPPSSDALINFFNELGYLKLVRNLSNVVTNDMFQPWTALIMIINLCLTGKTFGFERPRAPLLQILCDVFTRAHIDYAERIWEEFTQSIHTFIEDKQNLSWHTSGKKKATLIVIPSIWFTKLIIHHLQRRHRFHLRPNSLLYLPNGKPVLGYLKFIAKGTKREVFGMPIPASLITVDIQEASYYQEYLAKVFQHQRYLAGETGSNPDSLAPKPAKPARKPKSTAPKAPPRPSVSTPVTSVQPATTSAPAKPQEKKRKQATETSDMPYKAKKSKYGFVGKKHSLKSVAESVAKDAPVKEPQVAAEDTDLEKALEESMKSIYDVPRGPLPPVVIREPESGKYQPLPEVPGKGKAKVTEEHVAHDLLSLQKPKKKSHAAQYIFQRRASEPIGSSEHDESPYAVLGQSDSEEESEKVVLRADEGGQDEGHAGPDLGTQAEGQTGSDASAQDEGQAGSNPDENSEGQAGPDPGNAGADELSMPSPVVHAGSDHEHINLDVADVSPQPFTEQLDEGFTATAYLKVQENLKLTVEEQVLLEEPASSSGTLSSLQHLSKDISFGDVFFSDKPSESDNDKTNAETEVESMVSVMIQQDMSSISLMTSPIIDLTSRPESPKVHQQLKVTTTDTTTTTTATTLPPPPYQQQSTAEAMMMKRIGELEHIMANLIQENKGLEERLDSHGAHLYTLEQLDIPHQLYKALEKSMNHDHSQELAQDLAEACKKKKKSRESPKTPSRSPPHHPPPPPPPARPFRTSRDPRASGSSQVPPPPPLPSSTNQENLEMDEDIGPDEQEQSSDDEDIGKPAWSIPSSNVPIPMNNWASALASSYSPPPEDSLLAQTGDIATFMDWFCKRRGITELKPQDLEGLTFEIVKVFHPDVIHLQYQMEQCHKLLTDSVDDPILRYNVSKPLPLGGPPGQVTIQSDFFFNKDLEYLRYGRKGSRPALSILKMKAAYYPDAGLEQMVPDQFWIEEECKYDIATLYSISHWWFQRQRFYIDRHTSEGDRSAVRTHMRILSVIRIEVFSMYGYDYMKKIVLRHADLNKHVIVERDFKYLYPSFEYKHDYTVIDSLKAVMFQDKYGVQMMMRFNEIHKFSDGTLQQIDKALDYRVKEFRINMMNPVDIEKVAVCSSLLSPKPKRTIEFRAKRSSKIISLGHYSIMLASSHTVKSKADIKSPTHYPCANELTNAFGKPFEVLNNVFEHWVCNSLVHSFRALSAFRRSGLRTASTAAKPYQGDSSEFYLITGSIYTNQRGTVVLATLFKEGEQRRFRSFITNLTTSDLEDEACKNQTEIGKEGEWMEYKQPFDLVDFIPNSFGRPFVETIKLILDREHGLITFTDGIREVTFKPPYRDSEMNNLTSEGHDLLSSRVILSDDDFRRGCESPLDLLNGFYKDIDKLGPSYNRTIERLCLEGTMETEGYRTSE</sequence>
<dbReference type="CDD" id="cd09272">
    <property type="entry name" value="RNase_HI_RT_Ty1"/>
    <property type="match status" value="1"/>
</dbReference>
<protein>
    <recommendedName>
        <fullName evidence="3">Reverse transcriptase Ty1/copia-type domain-containing protein</fullName>
    </recommendedName>
</protein>
<name>A0A6L2JFF3_TANCI</name>
<reference evidence="4" key="1">
    <citation type="journal article" date="2019" name="Sci. Rep.">
        <title>Draft genome of Tanacetum cinerariifolium, the natural source of mosquito coil.</title>
        <authorList>
            <person name="Yamashiro T."/>
            <person name="Shiraishi A."/>
            <person name="Satake H."/>
            <person name="Nakayama K."/>
        </authorList>
    </citation>
    <scope>NUCLEOTIDE SEQUENCE</scope>
</reference>
<proteinExistence type="predicted"/>
<feature type="non-terminal residue" evidence="4">
    <location>
        <position position="1"/>
    </location>
</feature>
<gene>
    <name evidence="4" type="ORF">Tci_006623</name>
</gene>
<feature type="compositionally biased region" description="Polar residues" evidence="2">
    <location>
        <begin position="957"/>
        <end position="966"/>
    </location>
</feature>
<organism evidence="4">
    <name type="scientific">Tanacetum cinerariifolium</name>
    <name type="common">Dalmatian daisy</name>
    <name type="synonym">Chrysanthemum cinerariifolium</name>
    <dbReference type="NCBI Taxonomy" id="118510"/>
    <lineage>
        <taxon>Eukaryota</taxon>
        <taxon>Viridiplantae</taxon>
        <taxon>Streptophyta</taxon>
        <taxon>Embryophyta</taxon>
        <taxon>Tracheophyta</taxon>
        <taxon>Spermatophyta</taxon>
        <taxon>Magnoliopsida</taxon>
        <taxon>eudicotyledons</taxon>
        <taxon>Gunneridae</taxon>
        <taxon>Pentapetalae</taxon>
        <taxon>asterids</taxon>
        <taxon>campanulids</taxon>
        <taxon>Asterales</taxon>
        <taxon>Asteraceae</taxon>
        <taxon>Asteroideae</taxon>
        <taxon>Anthemideae</taxon>
        <taxon>Anthemidinae</taxon>
        <taxon>Tanacetum</taxon>
    </lineage>
</organism>
<feature type="compositionally biased region" description="Acidic residues" evidence="2">
    <location>
        <begin position="1297"/>
        <end position="1316"/>
    </location>
</feature>
<accession>A0A6L2JFF3</accession>
<dbReference type="InterPro" id="IPR043502">
    <property type="entry name" value="DNA/RNA_pol_sf"/>
</dbReference>
<feature type="region of interest" description="Disordered" evidence="2">
    <location>
        <begin position="1126"/>
        <end position="1161"/>
    </location>
</feature>
<feature type="region of interest" description="Disordered" evidence="2">
    <location>
        <begin position="841"/>
        <end position="1007"/>
    </location>
</feature>
<feature type="compositionally biased region" description="Basic and acidic residues" evidence="2">
    <location>
        <begin position="933"/>
        <end position="949"/>
    </location>
</feature>
<dbReference type="PANTHER" id="PTHR11439:SF495">
    <property type="entry name" value="REVERSE TRANSCRIPTASE, RNA-DEPENDENT DNA POLYMERASE-RELATED"/>
    <property type="match status" value="1"/>
</dbReference>
<comment type="caution">
    <text evidence="4">The sequence shown here is derived from an EMBL/GenBank/DDBJ whole genome shotgun (WGS) entry which is preliminary data.</text>
</comment>
<feature type="region of interest" description="Disordered" evidence="2">
    <location>
        <begin position="724"/>
        <end position="789"/>
    </location>
</feature>
<feature type="compositionally biased region" description="Low complexity" evidence="2">
    <location>
        <begin position="1141"/>
        <end position="1153"/>
    </location>
</feature>
<dbReference type="EMBL" id="BKCJ010000601">
    <property type="protein sequence ID" value="GEU34645.1"/>
    <property type="molecule type" value="Genomic_DNA"/>
</dbReference>
<dbReference type="PANTHER" id="PTHR11439">
    <property type="entry name" value="GAG-POL-RELATED RETROTRANSPOSON"/>
    <property type="match status" value="1"/>
</dbReference>